<sequence length="111" mass="12921">MGVKLSHLKSFPHGNVETTMYVESFHNILKTIYMKRKPNKRIETLVNLLLEIEEDYFARRKTKIGTAAPREQYFLFISERHLIGVNISSDDVQEYDENGSKYWVIKGAVAL</sequence>
<evidence type="ECO:0000313" key="2">
    <source>
        <dbReference type="Proteomes" id="UP001219518"/>
    </source>
</evidence>
<gene>
    <name evidence="1" type="ORF">KUF71_000529</name>
</gene>
<reference evidence="1" key="2">
    <citation type="journal article" date="2023" name="BMC Genomics">
        <title>Pest status, molecular evolution, and epigenetic factors derived from the genome assembly of Frankliniella fusca, a thysanopteran phytovirus vector.</title>
        <authorList>
            <person name="Catto M.A."/>
            <person name="Labadie P.E."/>
            <person name="Jacobson A.L."/>
            <person name="Kennedy G.G."/>
            <person name="Srinivasan R."/>
            <person name="Hunt B.G."/>
        </authorList>
    </citation>
    <scope>NUCLEOTIDE SEQUENCE</scope>
    <source>
        <strain evidence="1">PL_HMW_Pooled</strain>
    </source>
</reference>
<dbReference type="AlphaFoldDB" id="A0AAE1HVK6"/>
<comment type="caution">
    <text evidence="1">The sequence shown here is derived from an EMBL/GenBank/DDBJ whole genome shotgun (WGS) entry which is preliminary data.</text>
</comment>
<protein>
    <submittedName>
        <fullName evidence="1">E3 ubiquitin ligase</fullName>
    </submittedName>
</protein>
<keyword evidence="2" id="KW-1185">Reference proteome</keyword>
<name>A0AAE1HVK6_9NEOP</name>
<accession>A0AAE1HVK6</accession>
<proteinExistence type="predicted"/>
<evidence type="ECO:0000313" key="1">
    <source>
        <dbReference type="EMBL" id="KAK3928259.1"/>
    </source>
</evidence>
<reference evidence="1" key="1">
    <citation type="submission" date="2021-07" db="EMBL/GenBank/DDBJ databases">
        <authorList>
            <person name="Catto M.A."/>
            <person name="Jacobson A."/>
            <person name="Kennedy G."/>
            <person name="Labadie P."/>
            <person name="Hunt B.G."/>
            <person name="Srinivasan R."/>
        </authorList>
    </citation>
    <scope>NUCLEOTIDE SEQUENCE</scope>
    <source>
        <strain evidence="1">PL_HMW_Pooled</strain>
        <tissue evidence="1">Head</tissue>
    </source>
</reference>
<organism evidence="1 2">
    <name type="scientific">Frankliniella fusca</name>
    <dbReference type="NCBI Taxonomy" id="407009"/>
    <lineage>
        <taxon>Eukaryota</taxon>
        <taxon>Metazoa</taxon>
        <taxon>Ecdysozoa</taxon>
        <taxon>Arthropoda</taxon>
        <taxon>Hexapoda</taxon>
        <taxon>Insecta</taxon>
        <taxon>Pterygota</taxon>
        <taxon>Neoptera</taxon>
        <taxon>Paraneoptera</taxon>
        <taxon>Thysanoptera</taxon>
        <taxon>Terebrantia</taxon>
        <taxon>Thripoidea</taxon>
        <taxon>Thripidae</taxon>
        <taxon>Frankliniella</taxon>
    </lineage>
</organism>
<dbReference type="Proteomes" id="UP001219518">
    <property type="component" value="Unassembled WGS sequence"/>
</dbReference>
<dbReference type="EMBL" id="JAHWGI010001324">
    <property type="protein sequence ID" value="KAK3928259.1"/>
    <property type="molecule type" value="Genomic_DNA"/>
</dbReference>